<proteinExistence type="predicted"/>
<dbReference type="SUPFAM" id="SSF81606">
    <property type="entry name" value="PP2C-like"/>
    <property type="match status" value="1"/>
</dbReference>
<dbReference type="InterPro" id="IPR003594">
    <property type="entry name" value="HATPase_dom"/>
</dbReference>
<protein>
    <submittedName>
        <fullName evidence="2">Histidine kinase</fullName>
    </submittedName>
</protein>
<dbReference type="KEGG" id="melm:C7H73_05700"/>
<dbReference type="Gene3D" id="3.30.565.10">
    <property type="entry name" value="Histidine kinase-like ATPase, C-terminal domain"/>
    <property type="match status" value="1"/>
</dbReference>
<sequence length="338" mass="35245">MEVIRGWSHRSFQITDPSCVGEARRFCAKAVQHWGWADADAGRLALIVTELGTNLQRHAKGGALWIAIKEQLREVEVLALDNGPGIADVTRALQDGVSTGSGSPGTGLGGIRRLADDFDLYSAANGTLCLARVRASGQATVGCPAVGAVSLCAPGEIVCGDAWAFAQGDAGEVALLVADGLGHGVHAAEAAQAAVDVFAQAPFASLEASMHETHAALQTTRGAALFLLRLEAPTQVRHTGAGNVLGRLLSGVADRTLLTQHGTAGVQVRRPEISCTELPAHGVAVLYSDGVISRWKSDELHPLLSRDPALLAAAICWRHGRGRDDATVVVFKPGDGLD</sequence>
<evidence type="ECO:0000313" key="3">
    <source>
        <dbReference type="Proteomes" id="UP000241829"/>
    </source>
</evidence>
<keyword evidence="2" id="KW-0418">Kinase</keyword>
<dbReference type="GO" id="GO:0016301">
    <property type="term" value="F:kinase activity"/>
    <property type="evidence" value="ECO:0007669"/>
    <property type="project" value="UniProtKB-KW"/>
</dbReference>
<dbReference type="AlphaFoldDB" id="A0A2P1NJF2"/>
<dbReference type="EMBL" id="CP027792">
    <property type="protein sequence ID" value="AVP57208.1"/>
    <property type="molecule type" value="Genomic_DNA"/>
</dbReference>
<dbReference type="Gene3D" id="3.60.40.10">
    <property type="entry name" value="PPM-type phosphatase domain"/>
    <property type="match status" value="1"/>
</dbReference>
<dbReference type="SUPFAM" id="SSF55874">
    <property type="entry name" value="ATPase domain of HSP90 chaperone/DNA topoisomerase II/histidine kinase"/>
    <property type="match status" value="1"/>
</dbReference>
<dbReference type="InterPro" id="IPR001932">
    <property type="entry name" value="PPM-type_phosphatase-like_dom"/>
</dbReference>
<dbReference type="SMART" id="SM00331">
    <property type="entry name" value="PP2C_SIG"/>
    <property type="match status" value="1"/>
</dbReference>
<dbReference type="PANTHER" id="PTHR35801">
    <property type="entry name" value="PHOSPHOSERINE PHOSPHATASE RSBX"/>
    <property type="match status" value="1"/>
</dbReference>
<keyword evidence="2" id="KW-0808">Transferase</keyword>
<reference evidence="3" key="1">
    <citation type="submission" date="2018-03" db="EMBL/GenBank/DDBJ databases">
        <title>Genome sequencing of Melaminivora sp. strain SC2-7.</title>
        <authorList>
            <person name="Kim S.-J."/>
            <person name="Heo J."/>
            <person name="Ahn J.-H."/>
            <person name="Kwon S.-W."/>
        </authorList>
    </citation>
    <scope>NUCLEOTIDE SEQUENCE [LARGE SCALE GENOMIC DNA]</scope>
    <source>
        <strain evidence="3">SC2-7</strain>
    </source>
</reference>
<dbReference type="InterPro" id="IPR036457">
    <property type="entry name" value="PPM-type-like_dom_sf"/>
</dbReference>
<gene>
    <name evidence="2" type="ORF">C7H73_05700</name>
</gene>
<feature type="domain" description="PPM-type phosphatase" evidence="1">
    <location>
        <begin position="138"/>
        <end position="333"/>
    </location>
</feature>
<name>A0A2P1NJF2_9BURK</name>
<evidence type="ECO:0000259" key="1">
    <source>
        <dbReference type="SMART" id="SM00331"/>
    </source>
</evidence>
<evidence type="ECO:0000313" key="2">
    <source>
        <dbReference type="EMBL" id="AVP57208.1"/>
    </source>
</evidence>
<dbReference type="PANTHER" id="PTHR35801:SF1">
    <property type="entry name" value="PHOSPHOSERINE PHOSPHATASE RSBX"/>
    <property type="match status" value="1"/>
</dbReference>
<keyword evidence="3" id="KW-1185">Reference proteome</keyword>
<dbReference type="OrthoDB" id="479131at2"/>
<dbReference type="RefSeq" id="WP_106845765.1">
    <property type="nucleotide sequence ID" value="NZ_CP027792.1"/>
</dbReference>
<dbReference type="InterPro" id="IPR039248">
    <property type="entry name" value="Ptase_RsbX"/>
</dbReference>
<organism evidence="2 3">
    <name type="scientific">Pulveribacter suum</name>
    <dbReference type="NCBI Taxonomy" id="2116657"/>
    <lineage>
        <taxon>Bacteria</taxon>
        <taxon>Pseudomonadati</taxon>
        <taxon>Pseudomonadota</taxon>
        <taxon>Betaproteobacteria</taxon>
        <taxon>Burkholderiales</taxon>
        <taxon>Comamonadaceae</taxon>
        <taxon>Pulveribacter</taxon>
    </lineage>
</organism>
<dbReference type="Pfam" id="PF13581">
    <property type="entry name" value="HATPase_c_2"/>
    <property type="match status" value="1"/>
</dbReference>
<accession>A0A2P1NJF2</accession>
<dbReference type="Proteomes" id="UP000241829">
    <property type="component" value="Chromosome"/>
</dbReference>
<dbReference type="InterPro" id="IPR036890">
    <property type="entry name" value="HATPase_C_sf"/>
</dbReference>
<dbReference type="Pfam" id="PF07228">
    <property type="entry name" value="SpoIIE"/>
    <property type="match status" value="1"/>
</dbReference>